<dbReference type="Pfam" id="PF13807">
    <property type="entry name" value="GNVR"/>
    <property type="match status" value="1"/>
</dbReference>
<comment type="caution">
    <text evidence="20">The sequence shown here is derived from an EMBL/GenBank/DDBJ whole genome shotgun (WGS) entry which is preliminary data.</text>
</comment>
<evidence type="ECO:0000256" key="3">
    <source>
        <dbReference type="ARBA" id="ARBA00008883"/>
    </source>
</evidence>
<dbReference type="Gene3D" id="3.40.50.300">
    <property type="entry name" value="P-loop containing nucleotide triphosphate hydrolases"/>
    <property type="match status" value="1"/>
</dbReference>
<keyword evidence="11" id="KW-0067">ATP-binding</keyword>
<evidence type="ECO:0000256" key="15">
    <source>
        <dbReference type="ARBA" id="ARBA00051245"/>
    </source>
</evidence>
<keyword evidence="8 16" id="KW-0812">Transmembrane</keyword>
<dbReference type="RefSeq" id="WP_311786392.1">
    <property type="nucleotide sequence ID" value="NZ_JALDYY010000004.1"/>
</dbReference>
<feature type="transmembrane region" description="Helical" evidence="16">
    <location>
        <begin position="38"/>
        <end position="56"/>
    </location>
</feature>
<evidence type="ECO:0000256" key="6">
    <source>
        <dbReference type="ARBA" id="ARBA00022519"/>
    </source>
</evidence>
<name>A0AAE3U1N9_9HYPH</name>
<dbReference type="AlphaFoldDB" id="A0AAE3U1N9"/>
<comment type="similarity">
    <text evidence="2">Belongs to the CpsD/CapB family.</text>
</comment>
<dbReference type="PANTHER" id="PTHR32309:SF13">
    <property type="entry name" value="FERRIC ENTEROBACTIN TRANSPORT PROTEIN FEPE"/>
    <property type="match status" value="1"/>
</dbReference>
<dbReference type="EC" id="2.7.10.2" evidence="4"/>
<evidence type="ECO:0000256" key="10">
    <source>
        <dbReference type="ARBA" id="ARBA00022777"/>
    </source>
</evidence>
<organism evidence="20 21">
    <name type="scientific">Ferirhizobium litorale</name>
    <dbReference type="NCBI Taxonomy" id="2927786"/>
    <lineage>
        <taxon>Bacteria</taxon>
        <taxon>Pseudomonadati</taxon>
        <taxon>Pseudomonadota</taxon>
        <taxon>Alphaproteobacteria</taxon>
        <taxon>Hyphomicrobiales</taxon>
        <taxon>Rhizobiaceae</taxon>
        <taxon>Ferirhizobium</taxon>
    </lineage>
</organism>
<evidence type="ECO:0000256" key="7">
    <source>
        <dbReference type="ARBA" id="ARBA00022679"/>
    </source>
</evidence>
<keyword evidence="12 16" id="KW-1133">Transmembrane helix</keyword>
<gene>
    <name evidence="20" type="ORF">MRS75_11240</name>
</gene>
<dbReference type="InterPro" id="IPR003856">
    <property type="entry name" value="LPS_length_determ_N"/>
</dbReference>
<evidence type="ECO:0000259" key="18">
    <source>
        <dbReference type="Pfam" id="PF13614"/>
    </source>
</evidence>
<feature type="domain" description="Polysaccharide chain length determinant N-terminal" evidence="17">
    <location>
        <begin position="23"/>
        <end position="112"/>
    </location>
</feature>
<feature type="domain" description="AAA" evidence="18">
    <location>
        <begin position="570"/>
        <end position="698"/>
    </location>
</feature>
<comment type="catalytic activity">
    <reaction evidence="15">
        <text>L-tyrosyl-[protein] + ATP = O-phospho-L-tyrosyl-[protein] + ADP + H(+)</text>
        <dbReference type="Rhea" id="RHEA:10596"/>
        <dbReference type="Rhea" id="RHEA-COMP:10136"/>
        <dbReference type="Rhea" id="RHEA-COMP:20101"/>
        <dbReference type="ChEBI" id="CHEBI:15378"/>
        <dbReference type="ChEBI" id="CHEBI:30616"/>
        <dbReference type="ChEBI" id="CHEBI:46858"/>
        <dbReference type="ChEBI" id="CHEBI:61978"/>
        <dbReference type="ChEBI" id="CHEBI:456216"/>
        <dbReference type="EC" id="2.7.10.2"/>
    </reaction>
</comment>
<dbReference type="Proteomes" id="UP001161580">
    <property type="component" value="Unassembled WGS sequence"/>
</dbReference>
<dbReference type="CDD" id="cd05387">
    <property type="entry name" value="BY-kinase"/>
    <property type="match status" value="1"/>
</dbReference>
<dbReference type="NCBIfam" id="TIGR01005">
    <property type="entry name" value="eps_transp_fam"/>
    <property type="match status" value="1"/>
</dbReference>
<keyword evidence="14" id="KW-0829">Tyrosine-protein kinase</keyword>
<keyword evidence="7 20" id="KW-0808">Transferase</keyword>
<keyword evidence="9" id="KW-0547">Nucleotide-binding</keyword>
<dbReference type="Pfam" id="PF02706">
    <property type="entry name" value="Wzz"/>
    <property type="match status" value="1"/>
</dbReference>
<dbReference type="InterPro" id="IPR027417">
    <property type="entry name" value="P-loop_NTPase"/>
</dbReference>
<evidence type="ECO:0000256" key="1">
    <source>
        <dbReference type="ARBA" id="ARBA00004429"/>
    </source>
</evidence>
<proteinExistence type="inferred from homology"/>
<feature type="domain" description="Tyrosine-protein kinase G-rich" evidence="19">
    <location>
        <begin position="409"/>
        <end position="478"/>
    </location>
</feature>
<evidence type="ECO:0000256" key="16">
    <source>
        <dbReference type="SAM" id="Phobius"/>
    </source>
</evidence>
<protein>
    <recommendedName>
        <fullName evidence="4">non-specific protein-tyrosine kinase</fullName>
        <ecNumber evidence="4">2.7.10.2</ecNumber>
    </recommendedName>
</protein>
<sequence length="781" mass="86131">MNERSLPLNSIRYREPDSSDSFIDLDRLIVIIARRTKVIAICIVAFMMLGATYLLFTTPVYTSMTQILLDEDLSKFAEADPSQQSKQQADTQISSAVEILKSGTLALRVADEMNLADNDTIQNPPQSPVGMVKSALKSIVGLLSSDPSLSEEQIHNGRRQKAAAILQQSLAVERVARSGVVALSFRSTDPVLAAKITRAYADAYLTDQLNANFDATERATVWLQERLDDLRQRAQVASLEVEKYRAENGLTSARGELMSEQQLADLNSQLIIAQADTASASARYNQFQSIVDQGPEAAVQNATVSSKETDNSTIRDLRNRYLTISKREQEVTDTFGADHPQAVALKAEKTDVTNQIYQELQQLTSSYRNEYEVARSREASLRNSIDGVTGRNTEANKSLVHLRELEQKSTALKTLYESYLGRYEEVSQQRSFPIAKARVISEAGVPVSPSSPKKTMVLALSAILGMMFGGALAFFQEMRERYFRLEGDVRTILGHKSLGYLPVLRDQPRKPKNVLHSIMAKQSGEEPETDDAPFESAARVVLDAPRSHFAETLRNAKLASDVVLQGRQSRVIGIVSAVPGEGKSTVSANFAFLLAASGKRTLLIDADLRNPGLSRMLTPAPQTGLVEVALEEVPWTSGIKLDRQTKLAILPVARRASHEHLHHTNELLASQGMANLIENVRKSFDYIVVDLAPMGPVVDAKAFSPHVDGFIFVVEWGKTPSKLVHDILDAEPQVNSKILGVVLNKTDMEELKKYGHLGGSEKFRANYDGYYTDHTDGRAAT</sequence>
<dbReference type="InterPro" id="IPR025669">
    <property type="entry name" value="AAA_dom"/>
</dbReference>
<comment type="subcellular location">
    <subcellularLocation>
        <location evidence="1">Cell inner membrane</location>
        <topology evidence="1">Multi-pass membrane protein</topology>
    </subcellularLocation>
</comment>
<dbReference type="InterPro" id="IPR050445">
    <property type="entry name" value="Bact_polysacc_biosynth/exp"/>
</dbReference>
<dbReference type="GO" id="GO:0004715">
    <property type="term" value="F:non-membrane spanning protein tyrosine kinase activity"/>
    <property type="evidence" value="ECO:0007669"/>
    <property type="project" value="UniProtKB-EC"/>
</dbReference>
<accession>A0AAE3U1N9</accession>
<dbReference type="InterPro" id="IPR005702">
    <property type="entry name" value="Wzc-like_C"/>
</dbReference>
<evidence type="ECO:0000256" key="14">
    <source>
        <dbReference type="ARBA" id="ARBA00023137"/>
    </source>
</evidence>
<keyword evidence="5" id="KW-1003">Cell membrane</keyword>
<evidence type="ECO:0000256" key="8">
    <source>
        <dbReference type="ARBA" id="ARBA00022692"/>
    </source>
</evidence>
<dbReference type="NCBIfam" id="TIGR01007">
    <property type="entry name" value="eps_fam"/>
    <property type="match status" value="1"/>
</dbReference>
<dbReference type="SUPFAM" id="SSF52540">
    <property type="entry name" value="P-loop containing nucleoside triphosphate hydrolases"/>
    <property type="match status" value="1"/>
</dbReference>
<dbReference type="InterPro" id="IPR032807">
    <property type="entry name" value="GNVR"/>
</dbReference>
<keyword evidence="10" id="KW-0418">Kinase</keyword>
<dbReference type="GO" id="GO:0005524">
    <property type="term" value="F:ATP binding"/>
    <property type="evidence" value="ECO:0007669"/>
    <property type="project" value="UniProtKB-KW"/>
</dbReference>
<evidence type="ECO:0000259" key="17">
    <source>
        <dbReference type="Pfam" id="PF02706"/>
    </source>
</evidence>
<evidence type="ECO:0000259" key="19">
    <source>
        <dbReference type="Pfam" id="PF13807"/>
    </source>
</evidence>
<keyword evidence="21" id="KW-1185">Reference proteome</keyword>
<feature type="transmembrane region" description="Helical" evidence="16">
    <location>
        <begin position="456"/>
        <end position="475"/>
    </location>
</feature>
<evidence type="ECO:0000256" key="2">
    <source>
        <dbReference type="ARBA" id="ARBA00007316"/>
    </source>
</evidence>
<keyword evidence="13 16" id="KW-0472">Membrane</keyword>
<evidence type="ECO:0000313" key="20">
    <source>
        <dbReference type="EMBL" id="MDI7922661.1"/>
    </source>
</evidence>
<dbReference type="InterPro" id="IPR005700">
    <property type="entry name" value="EPS_ExoP-like"/>
</dbReference>
<dbReference type="GO" id="GO:0005886">
    <property type="term" value="C:plasma membrane"/>
    <property type="evidence" value="ECO:0007669"/>
    <property type="project" value="UniProtKB-SubCell"/>
</dbReference>
<dbReference type="Pfam" id="PF13614">
    <property type="entry name" value="AAA_31"/>
    <property type="match status" value="1"/>
</dbReference>
<evidence type="ECO:0000256" key="9">
    <source>
        <dbReference type="ARBA" id="ARBA00022741"/>
    </source>
</evidence>
<evidence type="ECO:0000256" key="12">
    <source>
        <dbReference type="ARBA" id="ARBA00022989"/>
    </source>
</evidence>
<evidence type="ECO:0000256" key="5">
    <source>
        <dbReference type="ARBA" id="ARBA00022475"/>
    </source>
</evidence>
<evidence type="ECO:0000256" key="13">
    <source>
        <dbReference type="ARBA" id="ARBA00023136"/>
    </source>
</evidence>
<reference evidence="20" key="1">
    <citation type="submission" date="2022-03" db="EMBL/GenBank/DDBJ databases">
        <title>Fererhizobium litorale gen. nov., sp. nov., isolated from sandy sediments of the Sea of Japan seashore.</title>
        <authorList>
            <person name="Romanenko L."/>
            <person name="Kurilenko V."/>
            <person name="Otstavnykh N."/>
            <person name="Svetashev V."/>
            <person name="Tekutyeva L."/>
            <person name="Isaeva M."/>
            <person name="Mikhailov V."/>
        </authorList>
    </citation>
    <scope>NUCLEOTIDE SEQUENCE</scope>
    <source>
        <strain evidence="20">KMM 9576</strain>
    </source>
</reference>
<comment type="similarity">
    <text evidence="3">Belongs to the etk/wzc family.</text>
</comment>
<evidence type="ECO:0000313" key="21">
    <source>
        <dbReference type="Proteomes" id="UP001161580"/>
    </source>
</evidence>
<dbReference type="PANTHER" id="PTHR32309">
    <property type="entry name" value="TYROSINE-PROTEIN KINASE"/>
    <property type="match status" value="1"/>
</dbReference>
<dbReference type="EMBL" id="JALDYZ010000005">
    <property type="protein sequence ID" value="MDI7922661.1"/>
    <property type="molecule type" value="Genomic_DNA"/>
</dbReference>
<evidence type="ECO:0000256" key="4">
    <source>
        <dbReference type="ARBA" id="ARBA00011903"/>
    </source>
</evidence>
<keyword evidence="6" id="KW-0997">Cell inner membrane</keyword>
<evidence type="ECO:0000256" key="11">
    <source>
        <dbReference type="ARBA" id="ARBA00022840"/>
    </source>
</evidence>